<proteinExistence type="predicted"/>
<dbReference type="InterPro" id="IPR036388">
    <property type="entry name" value="WH-like_DNA-bd_sf"/>
</dbReference>
<keyword evidence="6" id="KW-1185">Reference proteome</keyword>
<dbReference type="PANTHER" id="PTHR30363:SF44">
    <property type="entry name" value="AGA OPERON TRANSCRIPTIONAL REPRESSOR-RELATED"/>
    <property type="match status" value="1"/>
</dbReference>
<protein>
    <submittedName>
        <fullName evidence="5">DeoR/GlpR family DNA-binding transcription regulator</fullName>
    </submittedName>
</protein>
<dbReference type="EMBL" id="BAAANN010000009">
    <property type="protein sequence ID" value="GAA1955451.1"/>
    <property type="molecule type" value="Genomic_DNA"/>
</dbReference>
<dbReference type="InterPro" id="IPR050313">
    <property type="entry name" value="Carb_Metab_HTH_regulators"/>
</dbReference>
<dbReference type="InterPro" id="IPR018356">
    <property type="entry name" value="Tscrpt_reg_HTH_DeoR_CS"/>
</dbReference>
<dbReference type="SUPFAM" id="SSF100950">
    <property type="entry name" value="NagB/RpiA/CoA transferase-like"/>
    <property type="match status" value="1"/>
</dbReference>
<keyword evidence="3" id="KW-0804">Transcription</keyword>
<organism evidence="5 6">
    <name type="scientific">Amycolatopsis minnesotensis</name>
    <dbReference type="NCBI Taxonomy" id="337894"/>
    <lineage>
        <taxon>Bacteria</taxon>
        <taxon>Bacillati</taxon>
        <taxon>Actinomycetota</taxon>
        <taxon>Actinomycetes</taxon>
        <taxon>Pseudonocardiales</taxon>
        <taxon>Pseudonocardiaceae</taxon>
        <taxon>Amycolatopsis</taxon>
    </lineage>
</organism>
<dbReference type="InterPro" id="IPR014036">
    <property type="entry name" value="DeoR-like_C"/>
</dbReference>
<dbReference type="PRINTS" id="PR00037">
    <property type="entry name" value="HTHLACR"/>
</dbReference>
<dbReference type="SMART" id="SM01134">
    <property type="entry name" value="DeoRC"/>
    <property type="match status" value="1"/>
</dbReference>
<evidence type="ECO:0000256" key="2">
    <source>
        <dbReference type="ARBA" id="ARBA00023125"/>
    </source>
</evidence>
<dbReference type="PANTHER" id="PTHR30363">
    <property type="entry name" value="HTH-TYPE TRANSCRIPTIONAL REGULATOR SRLR-RELATED"/>
    <property type="match status" value="1"/>
</dbReference>
<gene>
    <name evidence="5" type="ORF">GCM10009754_26400</name>
</gene>
<reference evidence="5 6" key="1">
    <citation type="journal article" date="2019" name="Int. J. Syst. Evol. Microbiol.">
        <title>The Global Catalogue of Microorganisms (GCM) 10K type strain sequencing project: providing services to taxonomists for standard genome sequencing and annotation.</title>
        <authorList>
            <consortium name="The Broad Institute Genomics Platform"/>
            <consortium name="The Broad Institute Genome Sequencing Center for Infectious Disease"/>
            <person name="Wu L."/>
            <person name="Ma J."/>
        </authorList>
    </citation>
    <scope>NUCLEOTIDE SEQUENCE [LARGE SCALE GENOMIC DNA]</scope>
    <source>
        <strain evidence="5 6">JCM 14545</strain>
    </source>
</reference>
<sequence>MKRHVRLARLLEIVGQRGKVEVEELSAELTVSTATVRRDLDHLAEQSLLTRTRGGAVASSVSYDLPLRYKSGRHAPQKSRIATEVAALVPPGAVVGLNGGTTTTEIARVLSTRRDLTTRDGPGLTVVTNALNIAAELAVRRHLKLVVTGGVARPHSFELTGPLATKVLSEIALDLVILGVDALDPDGGAFAHHEGEANINRLMVRRGTRVVVAADSSKLGLHAFARICEIGAVHTVVTDAEVPADLKRRFEAAGVDLRAV</sequence>
<name>A0ABN2QN55_9PSEU</name>
<keyword evidence="1" id="KW-0805">Transcription regulation</keyword>
<evidence type="ECO:0000256" key="3">
    <source>
        <dbReference type="ARBA" id="ARBA00023163"/>
    </source>
</evidence>
<dbReference type="PROSITE" id="PS00894">
    <property type="entry name" value="HTH_DEOR_1"/>
    <property type="match status" value="1"/>
</dbReference>
<dbReference type="Gene3D" id="3.40.50.1360">
    <property type="match status" value="1"/>
</dbReference>
<dbReference type="SUPFAM" id="SSF46785">
    <property type="entry name" value="Winged helix' DNA-binding domain"/>
    <property type="match status" value="1"/>
</dbReference>
<dbReference type="Gene3D" id="1.10.10.10">
    <property type="entry name" value="Winged helix-like DNA-binding domain superfamily/Winged helix DNA-binding domain"/>
    <property type="match status" value="1"/>
</dbReference>
<dbReference type="InterPro" id="IPR036390">
    <property type="entry name" value="WH_DNA-bd_sf"/>
</dbReference>
<keyword evidence="2 5" id="KW-0238">DNA-binding</keyword>
<evidence type="ECO:0000313" key="5">
    <source>
        <dbReference type="EMBL" id="GAA1955451.1"/>
    </source>
</evidence>
<dbReference type="PROSITE" id="PS51000">
    <property type="entry name" value="HTH_DEOR_2"/>
    <property type="match status" value="1"/>
</dbReference>
<dbReference type="Pfam" id="PF00455">
    <property type="entry name" value="DeoRC"/>
    <property type="match status" value="1"/>
</dbReference>
<dbReference type="SMART" id="SM00420">
    <property type="entry name" value="HTH_DEOR"/>
    <property type="match status" value="1"/>
</dbReference>
<evidence type="ECO:0000313" key="6">
    <source>
        <dbReference type="Proteomes" id="UP001501116"/>
    </source>
</evidence>
<comment type="caution">
    <text evidence="5">The sequence shown here is derived from an EMBL/GenBank/DDBJ whole genome shotgun (WGS) entry which is preliminary data.</text>
</comment>
<feature type="domain" description="HTH deoR-type" evidence="4">
    <location>
        <begin position="3"/>
        <end position="58"/>
    </location>
</feature>
<evidence type="ECO:0000256" key="1">
    <source>
        <dbReference type="ARBA" id="ARBA00023015"/>
    </source>
</evidence>
<accession>A0ABN2QN55</accession>
<dbReference type="RefSeq" id="WP_344417321.1">
    <property type="nucleotide sequence ID" value="NZ_BAAANN010000009.1"/>
</dbReference>
<dbReference type="InterPro" id="IPR037171">
    <property type="entry name" value="NagB/RpiA_transferase-like"/>
</dbReference>
<dbReference type="Pfam" id="PF08220">
    <property type="entry name" value="HTH_DeoR"/>
    <property type="match status" value="1"/>
</dbReference>
<dbReference type="InterPro" id="IPR001034">
    <property type="entry name" value="DeoR_HTH"/>
</dbReference>
<dbReference type="Proteomes" id="UP001501116">
    <property type="component" value="Unassembled WGS sequence"/>
</dbReference>
<evidence type="ECO:0000259" key="4">
    <source>
        <dbReference type="PROSITE" id="PS51000"/>
    </source>
</evidence>
<dbReference type="GO" id="GO:0003677">
    <property type="term" value="F:DNA binding"/>
    <property type="evidence" value="ECO:0007669"/>
    <property type="project" value="UniProtKB-KW"/>
</dbReference>